<reference evidence="3 4" key="1">
    <citation type="submission" date="2019-12" db="EMBL/GenBank/DDBJ databases">
        <title>Mucilaginibacter sp. HME9299 genome sequencing and assembly.</title>
        <authorList>
            <person name="Kang H."/>
            <person name="Kim H."/>
            <person name="Joh K."/>
        </authorList>
    </citation>
    <scope>NUCLEOTIDE SEQUENCE [LARGE SCALE GENOMIC DNA]</scope>
    <source>
        <strain evidence="3 4">HME9299</strain>
    </source>
</reference>
<proteinExistence type="predicted"/>
<dbReference type="InterPro" id="IPR018891">
    <property type="entry name" value="AIPR_C"/>
</dbReference>
<feature type="domain" description="Abortive phage infection protein C-terminal" evidence="1">
    <location>
        <begin position="247"/>
        <end position="569"/>
    </location>
</feature>
<dbReference type="AlphaFoldDB" id="A0A6I4IQN4"/>
<evidence type="ECO:0000259" key="1">
    <source>
        <dbReference type="Pfam" id="PF10592"/>
    </source>
</evidence>
<evidence type="ECO:0000259" key="2">
    <source>
        <dbReference type="Pfam" id="PF22879"/>
    </source>
</evidence>
<dbReference type="InterPro" id="IPR055101">
    <property type="entry name" value="AIPR_N"/>
</dbReference>
<protein>
    <submittedName>
        <fullName evidence="3">Abortive phage resistance protein</fullName>
    </submittedName>
</protein>
<organism evidence="3 4">
    <name type="scientific">Mucilaginibacter aquatilis</name>
    <dbReference type="NCBI Taxonomy" id="1517760"/>
    <lineage>
        <taxon>Bacteria</taxon>
        <taxon>Pseudomonadati</taxon>
        <taxon>Bacteroidota</taxon>
        <taxon>Sphingobacteriia</taxon>
        <taxon>Sphingobacteriales</taxon>
        <taxon>Sphingobacteriaceae</taxon>
        <taxon>Mucilaginibacter</taxon>
    </lineage>
</organism>
<evidence type="ECO:0000313" key="3">
    <source>
        <dbReference type="EMBL" id="MVN91454.1"/>
    </source>
</evidence>
<dbReference type="EMBL" id="WQLA01000003">
    <property type="protein sequence ID" value="MVN91454.1"/>
    <property type="molecule type" value="Genomic_DNA"/>
</dbReference>
<dbReference type="OrthoDB" id="9806213at2"/>
<gene>
    <name evidence="3" type="ORF">GO816_09995</name>
</gene>
<dbReference type="Pfam" id="PF22879">
    <property type="entry name" value="AIPR_N"/>
    <property type="match status" value="1"/>
</dbReference>
<feature type="domain" description="Abortive infection phage resistance protein N-terminal" evidence="2">
    <location>
        <begin position="38"/>
        <end position="191"/>
    </location>
</feature>
<sequence length="776" mass="87684">MSNLYESAGINRFYSEVSREVRSTQLTGENGGTLEQTFTQWALNLLGESGEIENARPSYDEKALGTKNQHKINGYAISENYETVDLIITLYRGYDEPQKIAREDVDTAVKRITNFFRKAVYKDYAGEIEEASEIFQFAHTLSTSSDLRENLVRINAIIITDGIYSGKPPAQANISGYPVFVRIVDLEYLYNISVKSHIPIEINFREDGFEIPCVAAPGPATEYQSYLAIVPGNALAVIYERFGARLLEQNVRSFLQFSGKINNGIRKTIMTEPQMFLAFNNGIAATAEDVTIAASADGKGQVIASVKDLQIVNGGQTTASIYHTLKKDKADISGIYVQLKLSLVTNKDNLGSIVSRIAEYANTQNKVSVSDLSSNKPFHVELEKISRALFTPHHDSRSVQTRWFYERVRGQYKNARLKDGFTDARARAFDIKNPKFQVFSKEDIAKYENAYGEKYTGRTLAAGPWTVVRGNQKNYVQFMAVATAVPDNIFFEDLVAKAIIFRAAEKIYGTKPNAIGDMRYITVPYAIGWLAHKTNYQLDLFKIWKEQQISENLSETLYDLMSNIDSWIRVNAPGSLYGEWAKKEDCWNQLKNIDFKIDLSSLKGDFADKRSGQRKKISEDEAAQILIAEDTERLRSVPPAIWRKIDDWGKATGNLSLQQQDHCFNLVGRIRNNKLLTDTERLAGIRILEIVTERAPEILYTDDPDEAAGKSSEEDINVTLELLGKVLAWDRRAKKLQGYEYQFMNDLVTEKKSLTDHNKRIALLNIKKAIRCGFTL</sequence>
<evidence type="ECO:0000313" key="4">
    <source>
        <dbReference type="Proteomes" id="UP000434850"/>
    </source>
</evidence>
<keyword evidence="4" id="KW-1185">Reference proteome</keyword>
<dbReference type="RefSeq" id="WP_157541689.1">
    <property type="nucleotide sequence ID" value="NZ_WQLA01000003.1"/>
</dbReference>
<comment type="caution">
    <text evidence="3">The sequence shown here is derived from an EMBL/GenBank/DDBJ whole genome shotgun (WGS) entry which is preliminary data.</text>
</comment>
<dbReference type="Proteomes" id="UP000434850">
    <property type="component" value="Unassembled WGS sequence"/>
</dbReference>
<dbReference type="Pfam" id="PF10592">
    <property type="entry name" value="AIPR"/>
    <property type="match status" value="1"/>
</dbReference>
<accession>A0A6I4IQN4</accession>
<name>A0A6I4IQN4_9SPHI</name>